<gene>
    <name evidence="1" type="ORF">N8T08_006301</name>
</gene>
<name>A0ACC3B0A2_9EURO</name>
<evidence type="ECO:0000313" key="2">
    <source>
        <dbReference type="Proteomes" id="UP001177260"/>
    </source>
</evidence>
<dbReference type="EMBL" id="JAOPJF010000039">
    <property type="protein sequence ID" value="KAK1143495.1"/>
    <property type="molecule type" value="Genomic_DNA"/>
</dbReference>
<reference evidence="1 2" key="1">
    <citation type="journal article" date="2023" name="ACS Omega">
        <title>Identification of the Neoaspergillic Acid Biosynthesis Gene Cluster by Establishing an In Vitro CRISPR-Ribonucleoprotein Genetic System in Aspergillus melleus.</title>
        <authorList>
            <person name="Yuan B."/>
            <person name="Grau M.F."/>
            <person name="Murata R.M."/>
            <person name="Torok T."/>
            <person name="Venkateswaran K."/>
            <person name="Stajich J.E."/>
            <person name="Wang C.C.C."/>
        </authorList>
    </citation>
    <scope>NUCLEOTIDE SEQUENCE [LARGE SCALE GENOMIC DNA]</scope>
    <source>
        <strain evidence="1 2">IMV 1140</strain>
    </source>
</reference>
<keyword evidence="2" id="KW-1185">Reference proteome</keyword>
<evidence type="ECO:0000313" key="1">
    <source>
        <dbReference type="EMBL" id="KAK1143495.1"/>
    </source>
</evidence>
<protein>
    <submittedName>
        <fullName evidence="1">Uncharacterized protein</fullName>
    </submittedName>
</protein>
<sequence length="71" mass="7494">MSRNFFPALMAIGMGVWTGYYAFNPALRELQSEQGTSQQAPGAPQTQGQSTATSNVKDLTPGKEEGGNGSQ</sequence>
<dbReference type="Proteomes" id="UP001177260">
    <property type="component" value="Unassembled WGS sequence"/>
</dbReference>
<comment type="caution">
    <text evidence="1">The sequence shown here is derived from an EMBL/GenBank/DDBJ whole genome shotgun (WGS) entry which is preliminary data.</text>
</comment>
<accession>A0ACC3B0A2</accession>
<proteinExistence type="predicted"/>
<organism evidence="1 2">
    <name type="scientific">Aspergillus melleus</name>
    <dbReference type="NCBI Taxonomy" id="138277"/>
    <lineage>
        <taxon>Eukaryota</taxon>
        <taxon>Fungi</taxon>
        <taxon>Dikarya</taxon>
        <taxon>Ascomycota</taxon>
        <taxon>Pezizomycotina</taxon>
        <taxon>Eurotiomycetes</taxon>
        <taxon>Eurotiomycetidae</taxon>
        <taxon>Eurotiales</taxon>
        <taxon>Aspergillaceae</taxon>
        <taxon>Aspergillus</taxon>
        <taxon>Aspergillus subgen. Circumdati</taxon>
    </lineage>
</organism>